<gene>
    <name evidence="3" type="ORF">C900_03994</name>
</gene>
<dbReference type="Pfam" id="PF13568">
    <property type="entry name" value="OMP_b-brl_2"/>
    <property type="match status" value="1"/>
</dbReference>
<dbReference type="AlphaFoldDB" id="L8JS57"/>
<dbReference type="EMBL" id="AMZN01000055">
    <property type="protein sequence ID" value="ELR70309.1"/>
    <property type="molecule type" value="Genomic_DNA"/>
</dbReference>
<keyword evidence="1" id="KW-0732">Signal</keyword>
<dbReference type="InterPro" id="IPR025665">
    <property type="entry name" value="Beta-barrel_OMP_2"/>
</dbReference>
<feature type="signal peptide" evidence="1">
    <location>
        <begin position="1"/>
        <end position="19"/>
    </location>
</feature>
<dbReference type="STRING" id="1237149.C900_03994"/>
<evidence type="ECO:0000313" key="4">
    <source>
        <dbReference type="Proteomes" id="UP000011135"/>
    </source>
</evidence>
<evidence type="ECO:0000259" key="2">
    <source>
        <dbReference type="Pfam" id="PF13568"/>
    </source>
</evidence>
<protein>
    <recommendedName>
        <fullName evidence="2">Outer membrane protein beta-barrel domain-containing protein</fullName>
    </recommendedName>
</protein>
<keyword evidence="4" id="KW-1185">Reference proteome</keyword>
<dbReference type="Proteomes" id="UP000011135">
    <property type="component" value="Unassembled WGS sequence"/>
</dbReference>
<feature type="chain" id="PRO_5003993433" description="Outer membrane protein beta-barrel domain-containing protein" evidence="1">
    <location>
        <begin position="20"/>
        <end position="253"/>
    </location>
</feature>
<name>L8JS57_9BACT</name>
<accession>L8JS57</accession>
<evidence type="ECO:0000256" key="1">
    <source>
        <dbReference type="SAM" id="SignalP"/>
    </source>
</evidence>
<dbReference type="RefSeq" id="WP_009581405.1">
    <property type="nucleotide sequence ID" value="NZ_AMZN01000055.1"/>
</dbReference>
<organism evidence="3 4">
    <name type="scientific">Fulvivirga imtechensis AK7</name>
    <dbReference type="NCBI Taxonomy" id="1237149"/>
    <lineage>
        <taxon>Bacteria</taxon>
        <taxon>Pseudomonadati</taxon>
        <taxon>Bacteroidota</taxon>
        <taxon>Cytophagia</taxon>
        <taxon>Cytophagales</taxon>
        <taxon>Fulvivirgaceae</taxon>
        <taxon>Fulvivirga</taxon>
    </lineage>
</organism>
<proteinExistence type="predicted"/>
<sequence length="253" mass="28154">MKKIFVYILTFTVSLSAYAGNGDEKESSDHNGPMKIRKRAARPDIPGTFLIDIGWNLLQSEPSTLELSLMGSRTLNMYYYYDMPIGNSNFVFMPGIGVGLNRFKFDNDVTLVHAQDTDGNDVVAVSDLSTGLAGADIKKSMLIANYIDIPIEFRFYANPDDKKRSFNVSVGGRAGIRFSSHTKLKYELDGENVKTKNKRDFGLNRFRYGLTGRIGIGGFNLFYYHSLSEMFDGGPFGTENTSNITVGLSFTGF</sequence>
<dbReference type="eggNOG" id="ENOG50334RT">
    <property type="taxonomic scope" value="Bacteria"/>
</dbReference>
<feature type="domain" description="Outer membrane protein beta-barrel" evidence="2">
    <location>
        <begin position="76"/>
        <end position="231"/>
    </location>
</feature>
<reference evidence="3 4" key="1">
    <citation type="submission" date="2012-12" db="EMBL/GenBank/DDBJ databases">
        <title>Genome assembly of Fulvivirga imtechensis AK7.</title>
        <authorList>
            <person name="Nupur N."/>
            <person name="Khatri I."/>
            <person name="Kumar R."/>
            <person name="Subramanian S."/>
            <person name="Pinnaka A."/>
        </authorList>
    </citation>
    <scope>NUCLEOTIDE SEQUENCE [LARGE SCALE GENOMIC DNA]</scope>
    <source>
        <strain evidence="3 4">AK7</strain>
    </source>
</reference>
<comment type="caution">
    <text evidence="3">The sequence shown here is derived from an EMBL/GenBank/DDBJ whole genome shotgun (WGS) entry which is preliminary data.</text>
</comment>
<evidence type="ECO:0000313" key="3">
    <source>
        <dbReference type="EMBL" id="ELR70309.1"/>
    </source>
</evidence>
<dbReference type="OrthoDB" id="959017at2"/>